<evidence type="ECO:0000313" key="3">
    <source>
        <dbReference type="Proteomes" id="UP000265000"/>
    </source>
</evidence>
<feature type="transmembrane region" description="Helical" evidence="1">
    <location>
        <begin position="45"/>
        <end position="62"/>
    </location>
</feature>
<feature type="transmembrane region" description="Helical" evidence="1">
    <location>
        <begin position="110"/>
        <end position="130"/>
    </location>
</feature>
<reference evidence="2" key="1">
    <citation type="submission" date="2025-08" db="UniProtKB">
        <authorList>
            <consortium name="Ensembl"/>
        </authorList>
    </citation>
    <scope>IDENTIFICATION</scope>
</reference>
<dbReference type="PANTHER" id="PTHR48424:SF3">
    <property type="entry name" value="DYNEIN LIGHT CHAIN-RELATED"/>
    <property type="match status" value="1"/>
</dbReference>
<organism evidence="2 3">
    <name type="scientific">Fundulus heteroclitus</name>
    <name type="common">Killifish</name>
    <name type="synonym">Mummichog</name>
    <dbReference type="NCBI Taxonomy" id="8078"/>
    <lineage>
        <taxon>Eukaryota</taxon>
        <taxon>Metazoa</taxon>
        <taxon>Chordata</taxon>
        <taxon>Craniata</taxon>
        <taxon>Vertebrata</taxon>
        <taxon>Euteleostomi</taxon>
        <taxon>Actinopterygii</taxon>
        <taxon>Neopterygii</taxon>
        <taxon>Teleostei</taxon>
        <taxon>Neoteleostei</taxon>
        <taxon>Acanthomorphata</taxon>
        <taxon>Ovalentaria</taxon>
        <taxon>Atherinomorphae</taxon>
        <taxon>Cyprinodontiformes</taxon>
        <taxon>Fundulidae</taxon>
        <taxon>Fundulus</taxon>
    </lineage>
</organism>
<keyword evidence="1" id="KW-0812">Transmembrane</keyword>
<dbReference type="PANTHER" id="PTHR48424">
    <property type="entry name" value="DYNEIN LIGHT CHAIN-RELATED"/>
    <property type="match status" value="1"/>
</dbReference>
<proteinExistence type="predicted"/>
<accession>A0A3Q2QWB0</accession>
<protein>
    <submittedName>
        <fullName evidence="2">Uncharacterized protein</fullName>
    </submittedName>
</protein>
<dbReference type="Ensembl" id="ENSFHET00000023943.1">
    <property type="protein sequence ID" value="ENSFHEP00000031467.1"/>
    <property type="gene ID" value="ENSFHEG00000017379.1"/>
</dbReference>
<keyword evidence="1" id="KW-0472">Membrane</keyword>
<name>A0A3Q2QWB0_FUNHE</name>
<keyword evidence="3" id="KW-1185">Reference proteome</keyword>
<evidence type="ECO:0000313" key="2">
    <source>
        <dbReference type="Ensembl" id="ENSFHEP00000031467.1"/>
    </source>
</evidence>
<dbReference type="GeneTree" id="ENSGT00390000001618"/>
<sequence>MLGLPMIPRLEQQNSHLTQVEVDEVFGFVCHVATEVSANDAVPRWVVLLVKLLNILLYVILLHRLHGTVHCILLHFIRHVCIFDHCLLVRHDRTTDLWVGQTRSWAACSVAPLLLLLHVCGAAFLGSAYLRS</sequence>
<evidence type="ECO:0000256" key="1">
    <source>
        <dbReference type="SAM" id="Phobius"/>
    </source>
</evidence>
<reference evidence="2" key="2">
    <citation type="submission" date="2025-09" db="UniProtKB">
        <authorList>
            <consortium name="Ensembl"/>
        </authorList>
    </citation>
    <scope>IDENTIFICATION</scope>
</reference>
<dbReference type="AlphaFoldDB" id="A0A3Q2QWB0"/>
<dbReference type="Proteomes" id="UP000265000">
    <property type="component" value="Unplaced"/>
</dbReference>
<keyword evidence="1" id="KW-1133">Transmembrane helix</keyword>
<dbReference type="STRING" id="8078.ENSFHEP00000031467"/>